<dbReference type="InterPro" id="IPR001932">
    <property type="entry name" value="PPM-type_phosphatase-like_dom"/>
</dbReference>
<name>A0A9P0AG64_BEMTA</name>
<gene>
    <name evidence="2" type="ORF">BEMITA_LOCUS9748</name>
</gene>
<evidence type="ECO:0000313" key="2">
    <source>
        <dbReference type="EMBL" id="CAH0391098.1"/>
    </source>
</evidence>
<keyword evidence="3" id="KW-1185">Reference proteome</keyword>
<dbReference type="KEGG" id="btab:109030905"/>
<dbReference type="InterPro" id="IPR036457">
    <property type="entry name" value="PPM-type-like_dom_sf"/>
</dbReference>
<accession>A0A9P0AG64</accession>
<dbReference type="AlphaFoldDB" id="A0A9P0AG64"/>
<dbReference type="InterPro" id="IPR053287">
    <property type="entry name" value="PP2C-like_domain"/>
</dbReference>
<dbReference type="SUPFAM" id="SSF81606">
    <property type="entry name" value="PP2C-like"/>
    <property type="match status" value="1"/>
</dbReference>
<dbReference type="Gene3D" id="3.60.40.10">
    <property type="entry name" value="PPM-type phosphatase domain"/>
    <property type="match status" value="1"/>
</dbReference>
<reference evidence="2" key="1">
    <citation type="submission" date="2021-12" db="EMBL/GenBank/DDBJ databases">
        <authorList>
            <person name="King R."/>
        </authorList>
    </citation>
    <scope>NUCLEOTIDE SEQUENCE</scope>
</reference>
<dbReference type="SMART" id="SM00331">
    <property type="entry name" value="PP2C_SIG"/>
    <property type="match status" value="1"/>
</dbReference>
<proteinExistence type="predicted"/>
<dbReference type="Pfam" id="PF13672">
    <property type="entry name" value="PP2C_2"/>
    <property type="match status" value="1"/>
</dbReference>
<dbReference type="EMBL" id="OU963866">
    <property type="protein sequence ID" value="CAH0391098.1"/>
    <property type="molecule type" value="Genomic_DNA"/>
</dbReference>
<evidence type="ECO:0000259" key="1">
    <source>
        <dbReference type="PROSITE" id="PS51746"/>
    </source>
</evidence>
<organism evidence="2 3">
    <name type="scientific">Bemisia tabaci</name>
    <name type="common">Sweetpotato whitefly</name>
    <name type="synonym">Aleurodes tabaci</name>
    <dbReference type="NCBI Taxonomy" id="7038"/>
    <lineage>
        <taxon>Eukaryota</taxon>
        <taxon>Metazoa</taxon>
        <taxon>Ecdysozoa</taxon>
        <taxon>Arthropoda</taxon>
        <taxon>Hexapoda</taxon>
        <taxon>Insecta</taxon>
        <taxon>Pterygota</taxon>
        <taxon>Neoptera</taxon>
        <taxon>Paraneoptera</taxon>
        <taxon>Hemiptera</taxon>
        <taxon>Sternorrhyncha</taxon>
        <taxon>Aleyrodoidea</taxon>
        <taxon>Aleyrodidae</taxon>
        <taxon>Aleyrodinae</taxon>
        <taxon>Bemisia</taxon>
    </lineage>
</organism>
<dbReference type="PANTHER" id="PTHR21586">
    <property type="entry name" value="TIPA"/>
    <property type="match status" value="1"/>
</dbReference>
<protein>
    <recommendedName>
        <fullName evidence="1">PPM-type phosphatase domain-containing protein</fullName>
    </recommendedName>
</protein>
<feature type="domain" description="PPM-type phosphatase" evidence="1">
    <location>
        <begin position="194"/>
        <end position="509"/>
    </location>
</feature>
<evidence type="ECO:0000313" key="3">
    <source>
        <dbReference type="Proteomes" id="UP001152759"/>
    </source>
</evidence>
<dbReference type="PANTHER" id="PTHR21586:SF0">
    <property type="entry name" value="PP2C-LIKE DOMAIN-CONTAINING PROTEIN CG9801"/>
    <property type="match status" value="1"/>
</dbReference>
<dbReference type="PROSITE" id="PS51746">
    <property type="entry name" value="PPM_2"/>
    <property type="match status" value="1"/>
</dbReference>
<dbReference type="SMART" id="SM00332">
    <property type="entry name" value="PP2Cc"/>
    <property type="match status" value="1"/>
</dbReference>
<sequence>MPSFRQKIAGLIRQLSAPSDTRPEADVSVASSAFIQQYLNRKEAHRDEPKILHGRSYQELPSQKVGQLSYPVITAMTGPGGGLTTVNQQQRCLSTSDPDVHFIDVVDDEISCRNVDETDRQLRDANSNLSTLLPPLSSKSSLEFHPLQKSDSAPDAYSKINFEINKNSELKKEIAGVSEWSSGNSRAYGASMTLYEMHPLTRVHAGEPIADCFAIVSRKNSAIIVLADGVNWGHKASLAARAAVHGCVDYLNKAIFSKPTQGVTTTTDVFIALLRSFHAAHTLILQEQGMLTTLTAAVVLPSAVPDKYIVCTCNVGDSLAYVYSPKYGVREITQGSHDVHSMRDMRDALGALGPVDGQNPELSNLTLSMTDVFPGDVVFLTSDGVSDNLDPVVGKFAGLPSIEAHQRHRLTLLRTEDLLKHGVSGKGPSCTSAKELVKLLLDFVTHLTAAKRRILEDVELYSGAEGKALSRSEQRCKRKEICGKLALVPGKLDHATCVAYTVGDVQPFS</sequence>
<dbReference type="Proteomes" id="UP001152759">
    <property type="component" value="Chromosome 5"/>
</dbReference>
<dbReference type="OrthoDB" id="2556847at2759"/>